<dbReference type="GO" id="GO:0006887">
    <property type="term" value="P:exocytosis"/>
    <property type="evidence" value="ECO:0007669"/>
    <property type="project" value="UniProtKB-KW"/>
</dbReference>
<dbReference type="WBParaSite" id="PTRK_0000276800.1">
    <property type="protein sequence ID" value="PTRK_0000276800.1"/>
    <property type="gene ID" value="PTRK_0000276800"/>
</dbReference>
<evidence type="ECO:0000256" key="1">
    <source>
        <dbReference type="ARBA" id="ARBA00006756"/>
    </source>
</evidence>
<evidence type="ECO:0000313" key="8">
    <source>
        <dbReference type="WBParaSite" id="PTRK_0000276800.1"/>
    </source>
</evidence>
<dbReference type="Gene3D" id="1.20.1280.170">
    <property type="entry name" value="Exocyst complex component Exo70"/>
    <property type="match status" value="1"/>
</dbReference>
<feature type="domain" description="Exocyst complex subunit Exo70 C-terminal" evidence="6">
    <location>
        <begin position="301"/>
        <end position="626"/>
    </location>
</feature>
<dbReference type="AlphaFoldDB" id="A0A0N4Z6G2"/>
<evidence type="ECO:0000256" key="3">
    <source>
        <dbReference type="ARBA" id="ARBA00022483"/>
    </source>
</evidence>
<dbReference type="GO" id="GO:0005546">
    <property type="term" value="F:phosphatidylinositol-4,5-bisphosphate binding"/>
    <property type="evidence" value="ECO:0007669"/>
    <property type="project" value="InterPro"/>
</dbReference>
<dbReference type="GO" id="GO:0015031">
    <property type="term" value="P:protein transport"/>
    <property type="evidence" value="ECO:0007669"/>
    <property type="project" value="UniProtKB-KW"/>
</dbReference>
<protein>
    <recommendedName>
        <fullName evidence="4 5">Exocyst complex component 7</fullName>
    </recommendedName>
    <alternativeName>
        <fullName evidence="5">Exocyst complex component Exo70</fullName>
    </alternativeName>
</protein>
<name>A0A0N4Z6G2_PARTI</name>
<sequence>MNFTPTNDGVTAIELTKRLEKDQEWIESVKSSLKKSKDINNSICQMIDNFSGRLGYLEKTVMPLCLKTDKVQKRQQNVNKLLNLIDTTMQFYEKTSDLEEVMRAGNAVNNLDEFLKKMDNINGAIHFFSSQKTYEDELEKLKVYHDAGLVTLEGDFRNIVLAETINLDSEKILENLDEENEPITTSHSSLRSLRDIQKVGKCCKWLLKNSKDTMCINTYTLLRSQTLFRTINNLMSYITSNLNSKQNTLSNINLSQSKVLKVGGIRNALRKIAKGNENEKGDMIEDHKDSSLDYIVELFSSLLMLLEIEADIASQVIGNVKLEALVQRVIVTKPMIFLLDHLTSILDLYDTSFLSLIPVCKFFQRHHNQLAALSENAEGEHIPYNQVYNTLNRTCSSLIREYVDKLQNDTTKSVPMDGNVHQITANTISILKSLLQQKQIISNILAISSHYEKNHVPRLFAEVLSALGKNLKNKCQTFQDDSLAAIFMLNNYNYISKRLQDPAMQTVMKDDINLTSFYQMEISNCVEKYLVSWQKISSIVSQPLIDIDKRQLKVIYSIFEKELEQILETQKNYTVVDGLHSKFIKSRIKEMILKNHERFYVTMSETIGGDKNFKYDAGSLEVVIDELFDNSN</sequence>
<comment type="similarity">
    <text evidence="1 5">Belongs to the EXO70 family.</text>
</comment>
<dbReference type="Proteomes" id="UP000038045">
    <property type="component" value="Unplaced"/>
</dbReference>
<evidence type="ECO:0000313" key="7">
    <source>
        <dbReference type="Proteomes" id="UP000038045"/>
    </source>
</evidence>
<dbReference type="GO" id="GO:0000145">
    <property type="term" value="C:exocyst"/>
    <property type="evidence" value="ECO:0007669"/>
    <property type="project" value="InterPro"/>
</dbReference>
<organism evidence="7 8">
    <name type="scientific">Parastrongyloides trichosuri</name>
    <name type="common">Possum-specific nematode worm</name>
    <dbReference type="NCBI Taxonomy" id="131310"/>
    <lineage>
        <taxon>Eukaryota</taxon>
        <taxon>Metazoa</taxon>
        <taxon>Ecdysozoa</taxon>
        <taxon>Nematoda</taxon>
        <taxon>Chromadorea</taxon>
        <taxon>Rhabditida</taxon>
        <taxon>Tylenchina</taxon>
        <taxon>Panagrolaimomorpha</taxon>
        <taxon>Strongyloidoidea</taxon>
        <taxon>Strongyloididae</taxon>
        <taxon>Parastrongyloides</taxon>
    </lineage>
</organism>
<dbReference type="Pfam" id="PF03081">
    <property type="entry name" value="Exo70_C"/>
    <property type="match status" value="1"/>
</dbReference>
<dbReference type="InterPro" id="IPR046364">
    <property type="entry name" value="Exo70_C"/>
</dbReference>
<reference evidence="8" key="1">
    <citation type="submission" date="2017-02" db="UniProtKB">
        <authorList>
            <consortium name="WormBaseParasite"/>
        </authorList>
    </citation>
    <scope>IDENTIFICATION</scope>
</reference>
<dbReference type="InterPro" id="IPR004140">
    <property type="entry name" value="Exo70"/>
</dbReference>
<keyword evidence="7" id="KW-1185">Reference proteome</keyword>
<dbReference type="Pfam" id="PF20669">
    <property type="entry name" value="Exo70_N"/>
    <property type="match status" value="1"/>
</dbReference>
<comment type="function">
    <text evidence="5">Component of the exocyst complex involved in the docking of exocytic vesicles with fusion sites on the plasma membrane.</text>
</comment>
<accession>A0A0N4Z6G2</accession>
<dbReference type="PANTHER" id="PTHR12542:SF41">
    <property type="entry name" value="EXOCYST COMPLEX COMPONENT 7"/>
    <property type="match status" value="1"/>
</dbReference>
<evidence type="ECO:0000256" key="5">
    <source>
        <dbReference type="RuleBase" id="RU365026"/>
    </source>
</evidence>
<keyword evidence="5" id="KW-0653">Protein transport</keyword>
<evidence type="ECO:0000256" key="4">
    <source>
        <dbReference type="ARBA" id="ARBA00026169"/>
    </source>
</evidence>
<keyword evidence="3 5" id="KW-0268">Exocytosis</keyword>
<proteinExistence type="inferred from homology"/>
<dbReference type="InterPro" id="IPR016159">
    <property type="entry name" value="Cullin_repeat-like_dom_sf"/>
</dbReference>
<dbReference type="PANTHER" id="PTHR12542">
    <property type="entry name" value="EXOCYST COMPLEX PROTEIN EXO70"/>
    <property type="match status" value="1"/>
</dbReference>
<evidence type="ECO:0000259" key="6">
    <source>
        <dbReference type="Pfam" id="PF03081"/>
    </source>
</evidence>
<dbReference type="STRING" id="131310.A0A0N4Z6G2"/>
<dbReference type="SUPFAM" id="SSF74788">
    <property type="entry name" value="Cullin repeat-like"/>
    <property type="match status" value="1"/>
</dbReference>
<evidence type="ECO:0000256" key="2">
    <source>
        <dbReference type="ARBA" id="ARBA00022448"/>
    </source>
</evidence>
<keyword evidence="2 5" id="KW-0813">Transport</keyword>